<dbReference type="GO" id="GO:0018169">
    <property type="term" value="F:ribosomal S6-glutamic acid ligase activity"/>
    <property type="evidence" value="ECO:0007669"/>
    <property type="project" value="TreeGrafter"/>
</dbReference>
<accession>S3W657</accession>
<name>S3W657_9LEPT</name>
<reference evidence="3" key="1">
    <citation type="submission" date="2013-04" db="EMBL/GenBank/DDBJ databases">
        <authorList>
            <person name="Harkins D.M."/>
            <person name="Durkin A.S."/>
            <person name="Selengut J.D."/>
            <person name="Sanka R."/>
            <person name="DePew J."/>
            <person name="Purushe J."/>
            <person name="Ahmed A."/>
            <person name="van der Linden H."/>
            <person name="Goris M.G.A."/>
            <person name="Hartskeerl R.A."/>
            <person name="Vinetz J.M."/>
            <person name="Sutton G.G."/>
            <person name="Nelson W.C."/>
            <person name="Fouts D.E."/>
        </authorList>
    </citation>
    <scope>NUCLEOTIDE SEQUENCE [LARGE SCALE GENOMIC DNA]</scope>
    <source>
        <strain evidence="3">BUT 6</strain>
    </source>
</reference>
<dbReference type="GO" id="GO:0005524">
    <property type="term" value="F:ATP binding"/>
    <property type="evidence" value="ECO:0007669"/>
    <property type="project" value="UniProtKB-UniRule"/>
</dbReference>
<evidence type="ECO:0000313" key="4">
    <source>
        <dbReference type="Proteomes" id="UP000014540"/>
    </source>
</evidence>
<dbReference type="Proteomes" id="UP000014540">
    <property type="component" value="Unassembled WGS sequence"/>
</dbReference>
<gene>
    <name evidence="3" type="ORF">LEP1GSC058_2226</name>
</gene>
<dbReference type="InterPro" id="IPR011761">
    <property type="entry name" value="ATP-grasp"/>
</dbReference>
<proteinExistence type="predicted"/>
<dbReference type="PANTHER" id="PTHR21621:SF0">
    <property type="entry name" value="BETA-CITRYLGLUTAMATE SYNTHASE B-RELATED"/>
    <property type="match status" value="1"/>
</dbReference>
<dbReference type="GO" id="GO:0046872">
    <property type="term" value="F:metal ion binding"/>
    <property type="evidence" value="ECO:0007669"/>
    <property type="project" value="InterPro"/>
</dbReference>
<dbReference type="RefSeq" id="WP_016548702.1">
    <property type="nucleotide sequence ID" value="NZ_AKWZ02000003.1"/>
</dbReference>
<dbReference type="Gene3D" id="3.30.470.20">
    <property type="entry name" value="ATP-grasp fold, B domain"/>
    <property type="match status" value="2"/>
</dbReference>
<dbReference type="InterPro" id="IPR013815">
    <property type="entry name" value="ATP_grasp_subdomain_1"/>
</dbReference>
<evidence type="ECO:0000313" key="3">
    <source>
        <dbReference type="EMBL" id="EPG75617.1"/>
    </source>
</evidence>
<evidence type="ECO:0000259" key="2">
    <source>
        <dbReference type="PROSITE" id="PS50975"/>
    </source>
</evidence>
<dbReference type="EMBL" id="AKWZ02000003">
    <property type="protein sequence ID" value="EPG75617.1"/>
    <property type="molecule type" value="Genomic_DNA"/>
</dbReference>
<dbReference type="GO" id="GO:0005737">
    <property type="term" value="C:cytoplasm"/>
    <property type="evidence" value="ECO:0007669"/>
    <property type="project" value="TreeGrafter"/>
</dbReference>
<evidence type="ECO:0000256" key="1">
    <source>
        <dbReference type="PROSITE-ProRule" id="PRU00409"/>
    </source>
</evidence>
<comment type="caution">
    <text evidence="3">The sequence shown here is derived from an EMBL/GenBank/DDBJ whole genome shotgun (WGS) entry which is preliminary data.</text>
</comment>
<organism evidence="3 4">
    <name type="scientific">Leptospira fainei serovar Hurstbridge str. BUT 6</name>
    <dbReference type="NCBI Taxonomy" id="1193011"/>
    <lineage>
        <taxon>Bacteria</taxon>
        <taxon>Pseudomonadati</taxon>
        <taxon>Spirochaetota</taxon>
        <taxon>Spirochaetia</taxon>
        <taxon>Leptospirales</taxon>
        <taxon>Leptospiraceae</taxon>
        <taxon>Leptospira</taxon>
    </lineage>
</organism>
<dbReference type="Pfam" id="PF18419">
    <property type="entry name" value="ATP-grasp_6"/>
    <property type="match status" value="1"/>
</dbReference>
<dbReference type="NCBIfam" id="NF002688">
    <property type="entry name" value="PRK02471.1"/>
    <property type="match status" value="1"/>
</dbReference>
<dbReference type="OrthoDB" id="9803907at2"/>
<dbReference type="InterPro" id="IPR013651">
    <property type="entry name" value="ATP-grasp_RimK-type"/>
</dbReference>
<dbReference type="PROSITE" id="PS50975">
    <property type="entry name" value="ATP_GRASP"/>
    <property type="match status" value="1"/>
</dbReference>
<protein>
    <submittedName>
        <fullName evidence="3">Phosphoribosylamine--glycine ligase-like protein</fullName>
    </submittedName>
</protein>
<dbReference type="Gene3D" id="3.30.1490.20">
    <property type="entry name" value="ATP-grasp fold, A domain"/>
    <property type="match status" value="1"/>
</dbReference>
<keyword evidence="4" id="KW-1185">Reference proteome</keyword>
<dbReference type="STRING" id="1193011.LEP1GSC058_2226"/>
<keyword evidence="1" id="KW-0067">ATP-binding</keyword>
<dbReference type="Pfam" id="PF08443">
    <property type="entry name" value="RimK"/>
    <property type="match status" value="1"/>
</dbReference>
<feature type="domain" description="ATP-grasp" evidence="2">
    <location>
        <begin position="90"/>
        <end position="343"/>
    </location>
</feature>
<dbReference type="InterPro" id="IPR040657">
    <property type="entry name" value="GshAB_ATP-grasp"/>
</dbReference>
<dbReference type="AlphaFoldDB" id="S3W657"/>
<dbReference type="PANTHER" id="PTHR21621">
    <property type="entry name" value="RIBOSOMAL PROTEIN S6 MODIFICATION PROTEIN"/>
    <property type="match status" value="1"/>
</dbReference>
<dbReference type="GO" id="GO:0009432">
    <property type="term" value="P:SOS response"/>
    <property type="evidence" value="ECO:0007669"/>
    <property type="project" value="TreeGrafter"/>
</dbReference>
<sequence length="344" mass="38479">MQPLKIQLEPDQKLDPEEFILKGFADLEISTQIIIRDALNRGLTVEMLDRASHFLRISGKGLKRLIKEASKTDLDSYMTFLVMENKTMTKLLLAEQGIRVPVGTSVSKKEDGIDYYKLNSAKRMVVKPVTTNFGIGITILPPQSSESNVEKAMEIALSFAETAIVEEFAEGQEYRFLVIGKECVAVCNRVPANVMGDGVKSVQELLVEKNRDPRRGIGHITPLEKIRLEEIELNVLAEQGKAPDSIPQQGEVVYLRRNSNISTGGDSIDVTDLAHPIYKRIAVEASLAVDAKICGVDIIVQNLEHESDYRILELNFNPVLYIHNYPYRGKNRNVGNKILDLLGF</sequence>
<dbReference type="SUPFAM" id="SSF56059">
    <property type="entry name" value="Glutathione synthetase ATP-binding domain-like"/>
    <property type="match status" value="1"/>
</dbReference>
<keyword evidence="1" id="KW-0547">Nucleotide-binding</keyword>